<name>A0A1S5R3Z3_9CAUD</name>
<evidence type="ECO:0000313" key="3">
    <source>
        <dbReference type="Proteomes" id="UP000225821"/>
    </source>
</evidence>
<feature type="coiled-coil region" evidence="1">
    <location>
        <begin position="32"/>
        <end position="66"/>
    </location>
</feature>
<evidence type="ECO:0000256" key="1">
    <source>
        <dbReference type="SAM" id="Coils"/>
    </source>
</evidence>
<evidence type="ECO:0000313" key="2">
    <source>
        <dbReference type="EMBL" id="AND75045.1"/>
    </source>
</evidence>
<keyword evidence="3" id="KW-1185">Reference proteome</keyword>
<protein>
    <submittedName>
        <fullName evidence="2">Uncharacterized protein</fullName>
    </submittedName>
</protein>
<dbReference type="Proteomes" id="UP000225821">
    <property type="component" value="Segment"/>
</dbReference>
<reference evidence="2 3" key="1">
    <citation type="submission" date="2016-03" db="EMBL/GenBank/DDBJ databases">
        <title>Characterisation of pf16 and phiPMW: Two novel phages infecting Pseudomonas putida PpG1.</title>
        <authorList>
            <person name="Magill D.J."/>
            <person name="Krylov V.N."/>
            <person name="Shaburova O.V."/>
            <person name="Allen C.C.R."/>
            <person name="McGrath J.W."/>
            <person name="Quinn J.P."/>
            <person name="Kulakov L.A."/>
        </authorList>
    </citation>
    <scope>NUCLEOTIDE SEQUENCE [LARGE SCALE GENOMIC DNA]</scope>
</reference>
<dbReference type="EMBL" id="KU873925">
    <property type="protein sequence ID" value="AND75045.1"/>
    <property type="molecule type" value="Genomic_DNA"/>
</dbReference>
<accession>A0A1S5R3Z3</accession>
<sequence length="70" mass="7839">MDLLLVEGNPGLRKDAQTGAVINNDREALLAARRLKEQRLAEINKVNELEDKVAKMELLLKQLLGEKADD</sequence>
<organism evidence="2 3">
    <name type="scientific">Pseudomonas phage pf16</name>
    <dbReference type="NCBI Taxonomy" id="1815630"/>
    <lineage>
        <taxon>Viruses</taxon>
        <taxon>Duplodnaviria</taxon>
        <taxon>Heunggongvirae</taxon>
        <taxon>Uroviricota</taxon>
        <taxon>Caudoviricetes</taxon>
        <taxon>Chakrabartyvirus</taxon>
        <taxon>Chakrabartyvirus pf16</taxon>
    </lineage>
</organism>
<gene>
    <name evidence="2" type="ORF">pf16_122</name>
</gene>
<proteinExistence type="predicted"/>
<keyword evidence="1" id="KW-0175">Coiled coil</keyword>